<evidence type="ECO:0000313" key="2">
    <source>
        <dbReference type="EMBL" id="KFZ36543.1"/>
    </source>
</evidence>
<comment type="caution">
    <text evidence="2">The sequence shown here is derived from an EMBL/GenBank/DDBJ whole genome shotgun (WGS) entry which is preliminary data.</text>
</comment>
<accession>A0A094LN34</accession>
<evidence type="ECO:0000259" key="1">
    <source>
        <dbReference type="Pfam" id="PF04443"/>
    </source>
</evidence>
<feature type="domain" description="Acyl-protein synthetase LuxE" evidence="1">
    <location>
        <begin position="5"/>
        <end position="355"/>
    </location>
</feature>
<dbReference type="InterPro" id="IPR007534">
    <property type="entry name" value="LuxE"/>
</dbReference>
<dbReference type="InterPro" id="IPR042099">
    <property type="entry name" value="ANL_N_sf"/>
</dbReference>
<protein>
    <submittedName>
        <fullName evidence="2">Acyl-protein synthetase</fullName>
    </submittedName>
</protein>
<organism evidence="2 3">
    <name type="scientific">Shewanella mangrovi</name>
    <dbReference type="NCBI Taxonomy" id="1515746"/>
    <lineage>
        <taxon>Bacteria</taxon>
        <taxon>Pseudomonadati</taxon>
        <taxon>Pseudomonadota</taxon>
        <taxon>Gammaproteobacteria</taxon>
        <taxon>Alteromonadales</taxon>
        <taxon>Shewanellaceae</taxon>
        <taxon>Shewanella</taxon>
    </lineage>
</organism>
<dbReference type="SUPFAM" id="SSF56801">
    <property type="entry name" value="Acetyl-CoA synthetase-like"/>
    <property type="match status" value="1"/>
</dbReference>
<dbReference type="STRING" id="1515746.HR45_15520"/>
<dbReference type="GO" id="GO:0008218">
    <property type="term" value="P:bioluminescence"/>
    <property type="evidence" value="ECO:0007669"/>
    <property type="project" value="InterPro"/>
</dbReference>
<dbReference type="Proteomes" id="UP000029264">
    <property type="component" value="Unassembled WGS sequence"/>
</dbReference>
<reference evidence="2 3" key="1">
    <citation type="submission" date="2014-06" db="EMBL/GenBank/DDBJ databases">
        <title>Shewanella sp. YQH10.</title>
        <authorList>
            <person name="Liu Y."/>
            <person name="Zeng R."/>
        </authorList>
    </citation>
    <scope>NUCLEOTIDE SEQUENCE [LARGE SCALE GENOMIC DNA]</scope>
    <source>
        <strain evidence="2 3">YQH10</strain>
    </source>
</reference>
<evidence type="ECO:0000313" key="3">
    <source>
        <dbReference type="Proteomes" id="UP000029264"/>
    </source>
</evidence>
<dbReference type="GO" id="GO:0047474">
    <property type="term" value="F:long-chain fatty acid--protein ligase activity"/>
    <property type="evidence" value="ECO:0007669"/>
    <property type="project" value="InterPro"/>
</dbReference>
<dbReference type="AlphaFoldDB" id="A0A094LN34"/>
<dbReference type="Gene3D" id="3.40.50.12780">
    <property type="entry name" value="N-terminal domain of ligase-like"/>
    <property type="match status" value="1"/>
</dbReference>
<dbReference type="EMBL" id="JPEO01000016">
    <property type="protein sequence ID" value="KFZ36543.1"/>
    <property type="molecule type" value="Genomic_DNA"/>
</dbReference>
<name>A0A094LN34_9GAMM</name>
<proteinExistence type="predicted"/>
<dbReference type="eggNOG" id="COG1541">
    <property type="taxonomic scope" value="Bacteria"/>
</dbReference>
<gene>
    <name evidence="2" type="ORF">HR45_15520</name>
</gene>
<keyword evidence="3" id="KW-1185">Reference proteome</keyword>
<dbReference type="Pfam" id="PF04443">
    <property type="entry name" value="LuxE"/>
    <property type="match status" value="1"/>
</dbReference>
<sequence length="360" mass="40157">MTALLDLPPYDVDAAHKTPLLQAALGELTQHHYQQCQAFKQLINGQWPQFNADNAPSIGDLPFVNVRLFKELRLQSIGDDEVFKVLQSSGTTGKPSKIMLDSAAAALQSRTLVKIMQHWLGKQRLPMLILDHPSVIKDRRNFSARGAGIQGLSFLGRNHCYALKDDMSLDIEAISEFCDKFADTPVLLFGFTFMVWQFVVQQLAHQQQRFQLPQGILIHSGGWKKLADQAVDNFNFKQGVLTTLGVSRVHNFYGMVEQVGAIFVECEHGHLHCPSYADILIRRPGSWQLADKGEIGVLQLLSALPRSYPGHSILAEDRGRWLGDDDCPCGRMGRYFEVLGRLPKAEVRGCSDTFGQGGNL</sequence>
<dbReference type="RefSeq" id="WP_037444588.1">
    <property type="nucleotide sequence ID" value="NZ_JPEO01000016.1"/>
</dbReference>
<dbReference type="OrthoDB" id="3597198at2"/>